<dbReference type="SMART" id="SM00722">
    <property type="entry name" value="CASH"/>
    <property type="match status" value="2"/>
</dbReference>
<accession>F7XQP0</accession>
<dbReference type="RefSeq" id="WP_013899075.1">
    <property type="nucleotide sequence ID" value="NC_015676.1"/>
</dbReference>
<dbReference type="InterPro" id="IPR012334">
    <property type="entry name" value="Pectin_lyas_fold"/>
</dbReference>
<evidence type="ECO:0000313" key="4">
    <source>
        <dbReference type="Proteomes" id="UP000006622"/>
    </source>
</evidence>
<dbReference type="Proteomes" id="UP000006622">
    <property type="component" value="Chromosome"/>
</dbReference>
<dbReference type="SUPFAM" id="SSF51126">
    <property type="entry name" value="Pectin lyase-like"/>
    <property type="match status" value="2"/>
</dbReference>
<dbReference type="Pfam" id="PF13229">
    <property type="entry name" value="Beta_helix"/>
    <property type="match status" value="1"/>
</dbReference>
<protein>
    <recommendedName>
        <fullName evidence="2">Carbohydrate-binding/sugar hydrolysis domain-containing protein</fullName>
    </recommendedName>
</protein>
<organism evidence="3 4">
    <name type="scientific">Methanosalsum zhilinae (strain DSM 4017 / NBRC 107636 / OCM 62 / WeN5)</name>
    <name type="common">Methanohalophilus zhilinae</name>
    <dbReference type="NCBI Taxonomy" id="679901"/>
    <lineage>
        <taxon>Archaea</taxon>
        <taxon>Methanobacteriati</taxon>
        <taxon>Methanobacteriota</taxon>
        <taxon>Stenosarchaea group</taxon>
        <taxon>Methanomicrobia</taxon>
        <taxon>Methanosarcinales</taxon>
        <taxon>Methanosarcinaceae</taxon>
        <taxon>Methanosalsum</taxon>
    </lineage>
</organism>
<proteinExistence type="predicted"/>
<dbReference type="EMBL" id="CP002101">
    <property type="protein sequence ID" value="AEH61639.1"/>
    <property type="molecule type" value="Genomic_DNA"/>
</dbReference>
<dbReference type="STRING" id="679901.Mzhil_1804"/>
<dbReference type="SMART" id="SM00710">
    <property type="entry name" value="PbH1"/>
    <property type="match status" value="10"/>
</dbReference>
<evidence type="ECO:0000256" key="1">
    <source>
        <dbReference type="ARBA" id="ARBA00022737"/>
    </source>
</evidence>
<dbReference type="InterPro" id="IPR006633">
    <property type="entry name" value="Carb-bd_sugar_hydrolysis-dom"/>
</dbReference>
<dbReference type="GeneID" id="10823447"/>
<dbReference type="KEGG" id="mzh:Mzhil_1804"/>
<dbReference type="InterPro" id="IPR006626">
    <property type="entry name" value="PbH1"/>
</dbReference>
<dbReference type="OrthoDB" id="36243at2157"/>
<dbReference type="InterPro" id="IPR039448">
    <property type="entry name" value="Beta_helix"/>
</dbReference>
<keyword evidence="4" id="KW-1185">Reference proteome</keyword>
<feature type="domain" description="Carbohydrate-binding/sugar hydrolysis" evidence="2">
    <location>
        <begin position="317"/>
        <end position="446"/>
    </location>
</feature>
<gene>
    <name evidence="3" type="ordered locus">Mzhil_1804</name>
</gene>
<dbReference type="AlphaFoldDB" id="F7XQP0"/>
<evidence type="ECO:0000313" key="3">
    <source>
        <dbReference type="EMBL" id="AEH61639.1"/>
    </source>
</evidence>
<dbReference type="HOGENOM" id="CLU_382044_0_0_2"/>
<feature type="domain" description="Carbohydrate-binding/sugar hydrolysis" evidence="2">
    <location>
        <begin position="91"/>
        <end position="226"/>
    </location>
</feature>
<keyword evidence="1" id="KW-0677">Repeat</keyword>
<name>F7XQP0_METZD</name>
<dbReference type="Gene3D" id="2.160.20.10">
    <property type="entry name" value="Single-stranded right-handed beta-helix, Pectin lyase-like"/>
    <property type="match status" value="2"/>
</dbReference>
<evidence type="ECO:0000259" key="2">
    <source>
        <dbReference type="SMART" id="SM00722"/>
    </source>
</evidence>
<sequence>MSNLLIENNIFETSDEGIGLGEGVEIKNIIGNHFSGEGVHIKDYRTAPEMTYIDTLLNENTFGTTVIVQDHEGNIELATIFSSIQAAINEASGGDIIEVASGSYEEVITVDVENITLRSAERHGAVINGTVTIKADNVTVDGFTIRDSEAPVLIEFHGTDGTSILNNRAEASLNSQAKLAAGNWYGASVGDSSIKNNEFVGAVGLYPKDGAVIEIVNNTVNGAYHEGIWLVPDADVVLTIEDNTITDHDLAGDNLSEIKVVSRPASINDETTSGEMKESLLIENSVDSVYLQWATVKDGQSIQDAIDAALEGDTIEVHPGTYTESLSVNKDSLILKSLEKHEAKVDRIRIQADNVRIDGFYLQGDGTLRGAIDETGSRTGYTIENNLIRDHITGIFINDGSDGVIDNNVIDNVVAGIALSSGTSSHTVINNIITNASDECIGIAGPDNNIEKNELRDSSAGIKIFKGTWSLENTIITDNVFCSSNNYAISNEALELIDARYNWWGHPSGPSGAGQGSGAAVSDNVDYRPWLLEAGGERFDFTLVLGQGWNVVSAPSNIEQYEIKGDVAAWLAHTASGWVSDESVISKEFKNPAGAVFVNANETLGVGYIWADFGPGDDFANKQLREGWNLIGVGNTDDSMNRLSNLKYESGEGITSIYSPNVFNQVKDVSYHWQISQMDKTSWKNEDKMYRLDGYWVYLRGSDRVHSVTVEPAGSASDLVSEAI</sequence>
<dbReference type="InterPro" id="IPR011050">
    <property type="entry name" value="Pectin_lyase_fold/virulence"/>
</dbReference>
<reference evidence="3 4" key="1">
    <citation type="submission" date="2010-07" db="EMBL/GenBank/DDBJ databases">
        <title>The complete genome of Methanosalsum zhilinae DSM 4017.</title>
        <authorList>
            <consortium name="US DOE Joint Genome Institute (JGI-PGF)"/>
            <person name="Lucas S."/>
            <person name="Copeland A."/>
            <person name="Lapidus A."/>
            <person name="Glavina del Rio T."/>
            <person name="Dalin E."/>
            <person name="Tice H."/>
            <person name="Bruce D."/>
            <person name="Goodwin L."/>
            <person name="Pitluck S."/>
            <person name="Kyrpides N."/>
            <person name="Mavromatis K."/>
            <person name="Ovchinnikova G."/>
            <person name="Daligault H."/>
            <person name="Detter J.C."/>
            <person name="Han C."/>
            <person name="Tapia R."/>
            <person name="Larimer F."/>
            <person name="Land M."/>
            <person name="Hauser L."/>
            <person name="Markowitz V."/>
            <person name="Cheng J.-F."/>
            <person name="Hugenholtz P."/>
            <person name="Woyke T."/>
            <person name="Wu D."/>
            <person name="Spring S."/>
            <person name="Schueler E."/>
            <person name="Brambilla E."/>
            <person name="Klenk H.-P."/>
            <person name="Eisen J.A."/>
        </authorList>
    </citation>
    <scope>NUCLEOTIDE SEQUENCE [LARGE SCALE GENOMIC DNA]</scope>
    <source>
        <strain evidence="4">DSM 4017 / NBRC 107636 / OCM 62 / WeN5</strain>
    </source>
</reference>